<proteinExistence type="predicted"/>
<dbReference type="Proteomes" id="UP001732700">
    <property type="component" value="Chromosome 4D"/>
</dbReference>
<accession>A0ACD5XL86</accession>
<dbReference type="EnsemblPlants" id="AVESA.00010b.r2.4DG0791160.1">
    <property type="protein sequence ID" value="AVESA.00010b.r2.4DG0791160.1.CDS"/>
    <property type="gene ID" value="AVESA.00010b.r2.4DG0791160"/>
</dbReference>
<reference evidence="1" key="1">
    <citation type="submission" date="2021-05" db="EMBL/GenBank/DDBJ databases">
        <authorList>
            <person name="Scholz U."/>
            <person name="Mascher M."/>
            <person name="Fiebig A."/>
        </authorList>
    </citation>
    <scope>NUCLEOTIDE SEQUENCE [LARGE SCALE GENOMIC DNA]</scope>
</reference>
<organism evidence="1 2">
    <name type="scientific">Avena sativa</name>
    <name type="common">Oat</name>
    <dbReference type="NCBI Taxonomy" id="4498"/>
    <lineage>
        <taxon>Eukaryota</taxon>
        <taxon>Viridiplantae</taxon>
        <taxon>Streptophyta</taxon>
        <taxon>Embryophyta</taxon>
        <taxon>Tracheophyta</taxon>
        <taxon>Spermatophyta</taxon>
        <taxon>Magnoliopsida</taxon>
        <taxon>Liliopsida</taxon>
        <taxon>Poales</taxon>
        <taxon>Poaceae</taxon>
        <taxon>BOP clade</taxon>
        <taxon>Pooideae</taxon>
        <taxon>Poodae</taxon>
        <taxon>Poeae</taxon>
        <taxon>Poeae Chloroplast Group 1 (Aveneae type)</taxon>
        <taxon>Aveninae</taxon>
        <taxon>Avena</taxon>
    </lineage>
</organism>
<sequence length="1124" mass="125934">MERKTGSDIEQMLVDETADPMALPLSLLEDITGGFSADQAIGRGGFAVVYKGILGDRDIAVKRLSDVFMDETKFHREVECLMQVKHKNVVRFLGYCADRQGNMERYNGKLVMADVHQRLLCFEYIPKGSLDKYIIDAHREWGMCYKIIRGICEGLQYLHENHIVHLDLKPGNILLDNNMIPKITDFGLSRCFDENQSRDITKTIQGTMGYMAPELREGGVIACSADLYSLGVIIIEILTGQKGYQTTEDVLESWSAKLERSQRHTLCGEIRVCYEIALECRDFNPKKRPASARDIIDRLKAVESIPNAEADSSTSGVGVAAKGNSDDPTSPQLRAMVGLALSPPLSVGPAPAQPQGSSYGLVETRPAIPARTGSRLLWAKIASTYDMVEPMTYLYVSVIKARELPTMDMAGSLDPYVVVKLGSFKGVTRHLEKNANPEWRQTFAFSAAHFQSSMLEVIVKEKDVPRDHLVGRVVFDMSEVPSRLPPDSPLAPQWYRLDNDLSHGSEIMLAVWLGTQVDEAFPEAWYSDAHLLSQVGLSNTRSKVYQSPKLIYLKVSVMAGQDLIVTEKDQTLVAKVQMGNQIRRTRPHQGATTDPVWSEDFMLVASEPSEDTLVVSVEAAGAGSMDEPIGHVIIPVCGPYVPRNNLAKLVPSKWFSLLLSRGTTMEEAAVDATTSIQESSRTFSSKIQLRVSLETAYHVLDESTHYSSDLQPAAKNLRKSTIGVLEVGILSARGLGGNKNPYCVGKYGAKWVRTRTLLATMTPRWNEQYTWQVPDLGTVATFAVFDKTNLHHGHGDGANKDKRIGKVRVRLATLESGRVYTHYYPLVALSPSGLKKTGELHLAIRFTCTAWANMLAHYFCHFLPEMHYTNPISVLQPDQDCLRLQAVQMVATRLSRAEPPLRTEIVDYVLRDDSDVFSLRRSKANLHRITNLLFAGAKWFDGICRWKNPVATMLVHAMFMHLVFYPGLILPMAFLLMSIIMVWNYRRRPRQPPQIDTVLSYVDQALPEELDEELDTFPTSRSDDIVRRRYDRLRSNAGKLQTVVGDLATQSERAHSLVNWHDPRATPVFTTVSLVMAVLLYLTPFRVVVMVIGLYILRPPCLRSRNNLLLNLYSRLPSNDDVML</sequence>
<reference evidence="1" key="2">
    <citation type="submission" date="2025-09" db="UniProtKB">
        <authorList>
            <consortium name="EnsemblPlants"/>
        </authorList>
    </citation>
    <scope>IDENTIFICATION</scope>
</reference>
<keyword evidence="2" id="KW-1185">Reference proteome</keyword>
<evidence type="ECO:0000313" key="1">
    <source>
        <dbReference type="EnsemblPlants" id="AVESA.00010b.r2.4DG0791160.1.CDS"/>
    </source>
</evidence>
<protein>
    <submittedName>
        <fullName evidence="1">Uncharacterized protein</fullName>
    </submittedName>
</protein>
<name>A0ACD5XL86_AVESA</name>
<evidence type="ECO:0000313" key="2">
    <source>
        <dbReference type="Proteomes" id="UP001732700"/>
    </source>
</evidence>